<accession>A0A2T7NVE0</accession>
<dbReference type="PANTHER" id="PTHR24206">
    <property type="entry name" value="OS06G0237300 PROTEIN"/>
    <property type="match status" value="1"/>
</dbReference>
<gene>
    <name evidence="6" type="ORF">C0Q70_15630</name>
</gene>
<dbReference type="GO" id="GO:0046872">
    <property type="term" value="F:metal ion binding"/>
    <property type="evidence" value="ECO:0007669"/>
    <property type="project" value="UniProtKB-KW"/>
</dbReference>
<evidence type="ECO:0000256" key="2">
    <source>
        <dbReference type="ARBA" id="ARBA00022833"/>
    </source>
</evidence>
<proteinExistence type="predicted"/>
<dbReference type="SUPFAM" id="SSF57716">
    <property type="entry name" value="Glucocorticoid receptor-like (DNA-binding domain)"/>
    <property type="match status" value="1"/>
</dbReference>
<evidence type="ECO:0000313" key="7">
    <source>
        <dbReference type="Proteomes" id="UP000245119"/>
    </source>
</evidence>
<dbReference type="Proteomes" id="UP000245119">
    <property type="component" value="Linkage Group LG9"/>
</dbReference>
<evidence type="ECO:0000259" key="5">
    <source>
        <dbReference type="PROSITE" id="PS50023"/>
    </source>
</evidence>
<feature type="domain" description="LIM zinc-binding" evidence="5">
    <location>
        <begin position="17"/>
        <end position="83"/>
    </location>
</feature>
<keyword evidence="7" id="KW-1185">Reference proteome</keyword>
<keyword evidence="1 4" id="KW-0479">Metal-binding</keyword>
<evidence type="ECO:0000256" key="3">
    <source>
        <dbReference type="ARBA" id="ARBA00023038"/>
    </source>
</evidence>
<name>A0A2T7NVE0_POMCA</name>
<dbReference type="InterPro" id="IPR001781">
    <property type="entry name" value="Znf_LIM"/>
</dbReference>
<evidence type="ECO:0000256" key="4">
    <source>
        <dbReference type="PROSITE-ProRule" id="PRU00125"/>
    </source>
</evidence>
<comment type="caution">
    <text evidence="6">The sequence shown here is derived from an EMBL/GenBank/DDBJ whole genome shotgun (WGS) entry which is preliminary data.</text>
</comment>
<dbReference type="PROSITE" id="PS00478">
    <property type="entry name" value="LIM_DOMAIN_1"/>
    <property type="match status" value="1"/>
</dbReference>
<dbReference type="OrthoDB" id="6129702at2759"/>
<dbReference type="PROSITE" id="PS50023">
    <property type="entry name" value="LIM_DOMAIN_2"/>
    <property type="match status" value="1"/>
</dbReference>
<keyword evidence="3 4" id="KW-0440">LIM domain</keyword>
<reference evidence="6 7" key="1">
    <citation type="submission" date="2018-04" db="EMBL/GenBank/DDBJ databases">
        <title>The genome of golden apple snail Pomacea canaliculata provides insight into stress tolerance and invasive adaptation.</title>
        <authorList>
            <person name="Liu C."/>
            <person name="Liu B."/>
            <person name="Ren Y."/>
            <person name="Zhang Y."/>
            <person name="Wang H."/>
            <person name="Li S."/>
            <person name="Jiang F."/>
            <person name="Yin L."/>
            <person name="Zhang G."/>
            <person name="Qian W."/>
            <person name="Fan W."/>
        </authorList>
    </citation>
    <scope>NUCLEOTIDE SEQUENCE [LARGE SCALE GENOMIC DNA]</scope>
    <source>
        <strain evidence="6">SZHN2017</strain>
        <tissue evidence="6">Muscle</tissue>
    </source>
</reference>
<evidence type="ECO:0000313" key="6">
    <source>
        <dbReference type="EMBL" id="PVD25132.1"/>
    </source>
</evidence>
<sequence length="187" mass="21170">MQHSSVEPCLQLPVNKELCLRCGKKVYAMEKVGPVKDVLYHKTCFTCAVCQTTLNLKNFHHSDANMDDLHVYCASHKPQARSYSGDANTVGIQRALTVPRLTRINEQIRGGPEASTRAHLDTNAFSIRSALQVPTTDLQTSIKVREGAWYREQRKSEGMPPNDVVRHDGTMQRYEGTRSLYDYRDNS</sequence>
<dbReference type="Gene3D" id="2.10.110.10">
    <property type="entry name" value="Cysteine Rich Protein"/>
    <property type="match status" value="1"/>
</dbReference>
<protein>
    <recommendedName>
        <fullName evidence="5">LIM zinc-binding domain-containing protein</fullName>
    </recommendedName>
</protein>
<dbReference type="AlphaFoldDB" id="A0A2T7NVE0"/>
<organism evidence="6 7">
    <name type="scientific">Pomacea canaliculata</name>
    <name type="common">Golden apple snail</name>
    <dbReference type="NCBI Taxonomy" id="400727"/>
    <lineage>
        <taxon>Eukaryota</taxon>
        <taxon>Metazoa</taxon>
        <taxon>Spiralia</taxon>
        <taxon>Lophotrochozoa</taxon>
        <taxon>Mollusca</taxon>
        <taxon>Gastropoda</taxon>
        <taxon>Caenogastropoda</taxon>
        <taxon>Architaenioglossa</taxon>
        <taxon>Ampullarioidea</taxon>
        <taxon>Ampullariidae</taxon>
        <taxon>Pomacea</taxon>
    </lineage>
</organism>
<dbReference type="EMBL" id="PZQS01000009">
    <property type="protein sequence ID" value="PVD25132.1"/>
    <property type="molecule type" value="Genomic_DNA"/>
</dbReference>
<evidence type="ECO:0000256" key="1">
    <source>
        <dbReference type="ARBA" id="ARBA00022723"/>
    </source>
</evidence>
<dbReference type="SMART" id="SM00132">
    <property type="entry name" value="LIM"/>
    <property type="match status" value="1"/>
</dbReference>
<dbReference type="Pfam" id="PF00412">
    <property type="entry name" value="LIM"/>
    <property type="match status" value="1"/>
</dbReference>
<keyword evidence="2 4" id="KW-0862">Zinc</keyword>